<protein>
    <submittedName>
        <fullName evidence="2">Uncharacterized protein</fullName>
    </submittedName>
</protein>
<dbReference type="AlphaFoldDB" id="A0A1I4Q7A8"/>
<evidence type="ECO:0000313" key="3">
    <source>
        <dbReference type="Proteomes" id="UP000183287"/>
    </source>
</evidence>
<evidence type="ECO:0000256" key="1">
    <source>
        <dbReference type="SAM" id="MobiDB-lite"/>
    </source>
</evidence>
<dbReference type="Proteomes" id="UP000183287">
    <property type="component" value="Unassembled WGS sequence"/>
</dbReference>
<dbReference type="EMBL" id="FOUB01000025">
    <property type="protein sequence ID" value="SFM35520.1"/>
    <property type="molecule type" value="Genomic_DNA"/>
</dbReference>
<proteinExistence type="predicted"/>
<organism evidence="2 3">
    <name type="scientific">Nitrosomonas communis</name>
    <dbReference type="NCBI Taxonomy" id="44574"/>
    <lineage>
        <taxon>Bacteria</taxon>
        <taxon>Pseudomonadati</taxon>
        <taxon>Pseudomonadota</taxon>
        <taxon>Betaproteobacteria</taxon>
        <taxon>Nitrosomonadales</taxon>
        <taxon>Nitrosomonadaceae</taxon>
        <taxon>Nitrosomonas</taxon>
    </lineage>
</organism>
<sequence length="41" mass="4607">QQWARLICVNIFARKQLESLAEPPPNPKNPSSTQQLDLGFA</sequence>
<feature type="compositionally biased region" description="Polar residues" evidence="1">
    <location>
        <begin position="29"/>
        <end position="41"/>
    </location>
</feature>
<evidence type="ECO:0000313" key="2">
    <source>
        <dbReference type="EMBL" id="SFM35520.1"/>
    </source>
</evidence>
<reference evidence="3" key="1">
    <citation type="submission" date="2016-10" db="EMBL/GenBank/DDBJ databases">
        <authorList>
            <person name="Varghese N."/>
            <person name="Submissions S."/>
        </authorList>
    </citation>
    <scope>NUCLEOTIDE SEQUENCE [LARGE SCALE GENOMIC DNA]</scope>
    <source>
        <strain evidence="3">Nm44</strain>
    </source>
</reference>
<keyword evidence="3" id="KW-1185">Reference proteome</keyword>
<name>A0A1I4Q7A8_9PROT</name>
<accession>A0A1I4Q7A8</accession>
<gene>
    <name evidence="2" type="ORF">SAMN05421863_10251</name>
</gene>
<feature type="non-terminal residue" evidence="2">
    <location>
        <position position="1"/>
    </location>
</feature>
<feature type="region of interest" description="Disordered" evidence="1">
    <location>
        <begin position="19"/>
        <end position="41"/>
    </location>
</feature>